<feature type="non-terminal residue" evidence="1">
    <location>
        <position position="1"/>
    </location>
</feature>
<organism evidence="1 2">
    <name type="scientific">Pseudomonas palleroniana</name>
    <dbReference type="NCBI Taxonomy" id="191390"/>
    <lineage>
        <taxon>Bacteria</taxon>
        <taxon>Pseudomonadati</taxon>
        <taxon>Pseudomonadota</taxon>
        <taxon>Gammaproteobacteria</taxon>
        <taxon>Pseudomonadales</taxon>
        <taxon>Pseudomonadaceae</taxon>
        <taxon>Pseudomonas</taxon>
    </lineage>
</organism>
<name>A0A6H9SCE5_9PSED</name>
<dbReference type="Gene3D" id="3.50.50.60">
    <property type="entry name" value="FAD/NAD(P)-binding domain"/>
    <property type="match status" value="1"/>
</dbReference>
<keyword evidence="1" id="KW-0489">Methyltransferase</keyword>
<dbReference type="AlphaFoldDB" id="A0A6H9SCE5"/>
<evidence type="ECO:0000313" key="2">
    <source>
        <dbReference type="Proteomes" id="UP000423257"/>
    </source>
</evidence>
<keyword evidence="1" id="KW-0808">Transferase</keyword>
<dbReference type="SUPFAM" id="SSF51905">
    <property type="entry name" value="FAD/NAD(P)-binding domain"/>
    <property type="match status" value="1"/>
</dbReference>
<proteinExistence type="predicted"/>
<protein>
    <submittedName>
        <fullName evidence="1">N-methylproline demethylase</fullName>
    </submittedName>
</protein>
<dbReference type="GO" id="GO:0008168">
    <property type="term" value="F:methyltransferase activity"/>
    <property type="evidence" value="ECO:0007669"/>
    <property type="project" value="UniProtKB-KW"/>
</dbReference>
<dbReference type="InterPro" id="IPR036188">
    <property type="entry name" value="FAD/NAD-bd_sf"/>
</dbReference>
<dbReference type="GO" id="GO:0032259">
    <property type="term" value="P:methylation"/>
    <property type="evidence" value="ECO:0007669"/>
    <property type="project" value="UniProtKB-KW"/>
</dbReference>
<sequence>IFDDAGDHAALQAAEVIANSGAKLEIVTPDRSFAPEVMEMNLVPYMRSLQDLNVTFTVTYRVDSVEKRDGQLVANFGSDYGQVHKQRVVDQVVVNHGTLPLDDLYFELRSHSSNNGAVEQHDLIAGKTQNIVTNPQGRFQLFRIGDAVSARNTHAAIYDALRLVKDI</sequence>
<comment type="caution">
    <text evidence="1">The sequence shown here is derived from an EMBL/GenBank/DDBJ whole genome shotgun (WGS) entry which is preliminary data.</text>
</comment>
<dbReference type="Proteomes" id="UP000423257">
    <property type="component" value="Unassembled WGS sequence"/>
</dbReference>
<gene>
    <name evidence="1" type="ORF">F7R03_29275</name>
</gene>
<dbReference type="EMBL" id="VZPQ01000265">
    <property type="protein sequence ID" value="KAB0553394.1"/>
    <property type="molecule type" value="Genomic_DNA"/>
</dbReference>
<reference evidence="1 2" key="1">
    <citation type="submission" date="2019-09" db="EMBL/GenBank/DDBJ databases">
        <title>Draft genome sequences of 48 bacterial type strains from the CCUG.</title>
        <authorList>
            <person name="Tunovic T."/>
            <person name="Pineiro-Iglesias B."/>
            <person name="Unosson C."/>
            <person name="Inganas E."/>
            <person name="Ohlen M."/>
            <person name="Cardew S."/>
            <person name="Jensie-Markopoulos S."/>
            <person name="Salva-Serra F."/>
            <person name="Jaen-Luchoro D."/>
            <person name="Karlsson R."/>
            <person name="Svensson-Stadler L."/>
            <person name="Chun J."/>
            <person name="Moore E."/>
        </authorList>
    </citation>
    <scope>NUCLEOTIDE SEQUENCE [LARGE SCALE GENOMIC DNA]</scope>
    <source>
        <strain evidence="1 2">CCUG 51524</strain>
    </source>
</reference>
<dbReference type="Gene3D" id="3.40.50.720">
    <property type="entry name" value="NAD(P)-binding Rossmann-like Domain"/>
    <property type="match status" value="1"/>
</dbReference>
<accession>A0A6H9SCE5</accession>
<evidence type="ECO:0000313" key="1">
    <source>
        <dbReference type="EMBL" id="KAB0553394.1"/>
    </source>
</evidence>